<dbReference type="InterPro" id="IPR011989">
    <property type="entry name" value="ARM-like"/>
</dbReference>
<evidence type="ECO:0000313" key="5">
    <source>
        <dbReference type="Proteomes" id="UP001497482"/>
    </source>
</evidence>
<feature type="compositionally biased region" description="Basic and acidic residues" evidence="2">
    <location>
        <begin position="774"/>
        <end position="827"/>
    </location>
</feature>
<dbReference type="Gene3D" id="1.25.10.10">
    <property type="entry name" value="Leucine-rich Repeat Variant"/>
    <property type="match status" value="2"/>
</dbReference>
<feature type="compositionally biased region" description="Low complexity" evidence="2">
    <location>
        <begin position="547"/>
        <end position="570"/>
    </location>
</feature>
<dbReference type="Pfam" id="PF00651">
    <property type="entry name" value="BTB"/>
    <property type="match status" value="1"/>
</dbReference>
<dbReference type="Gene3D" id="3.30.710.10">
    <property type="entry name" value="Potassium Channel Kv1.1, Chain A"/>
    <property type="match status" value="1"/>
</dbReference>
<dbReference type="InterPro" id="IPR011333">
    <property type="entry name" value="SKP1/BTB/POZ_sf"/>
</dbReference>
<dbReference type="SMART" id="SM00185">
    <property type="entry name" value="ARM"/>
    <property type="match status" value="4"/>
</dbReference>
<feature type="region of interest" description="Disordered" evidence="2">
    <location>
        <begin position="526"/>
        <end position="612"/>
    </location>
</feature>
<dbReference type="InterPro" id="IPR000210">
    <property type="entry name" value="BTB/POZ_dom"/>
</dbReference>
<gene>
    <name evidence="4" type="ORF">KC01_LOCUS17599</name>
</gene>
<accession>A0AAV2KCI5</accession>
<feature type="compositionally biased region" description="Low complexity" evidence="2">
    <location>
        <begin position="483"/>
        <end position="498"/>
    </location>
</feature>
<feature type="region of interest" description="Disordered" evidence="2">
    <location>
        <begin position="483"/>
        <end position="511"/>
    </location>
</feature>
<evidence type="ECO:0000256" key="2">
    <source>
        <dbReference type="SAM" id="MobiDB-lite"/>
    </source>
</evidence>
<dbReference type="InterPro" id="IPR000225">
    <property type="entry name" value="Armadillo"/>
</dbReference>
<evidence type="ECO:0000256" key="1">
    <source>
        <dbReference type="PROSITE-ProRule" id="PRU00259"/>
    </source>
</evidence>
<dbReference type="SUPFAM" id="SSF54695">
    <property type="entry name" value="POZ domain"/>
    <property type="match status" value="1"/>
</dbReference>
<feature type="repeat" description="ARM" evidence="1">
    <location>
        <begin position="113"/>
        <end position="157"/>
    </location>
</feature>
<proteinExistence type="predicted"/>
<dbReference type="Pfam" id="PF24768">
    <property type="entry name" value="ARM_ARMC5"/>
    <property type="match status" value="1"/>
</dbReference>
<organism evidence="4 5">
    <name type="scientific">Knipowitschia caucasica</name>
    <name type="common">Caucasian dwarf goby</name>
    <name type="synonym">Pomatoschistus caucasicus</name>
    <dbReference type="NCBI Taxonomy" id="637954"/>
    <lineage>
        <taxon>Eukaryota</taxon>
        <taxon>Metazoa</taxon>
        <taxon>Chordata</taxon>
        <taxon>Craniata</taxon>
        <taxon>Vertebrata</taxon>
        <taxon>Euteleostomi</taxon>
        <taxon>Actinopterygii</taxon>
        <taxon>Neopterygii</taxon>
        <taxon>Teleostei</taxon>
        <taxon>Neoteleostei</taxon>
        <taxon>Acanthomorphata</taxon>
        <taxon>Gobiaria</taxon>
        <taxon>Gobiiformes</taxon>
        <taxon>Gobioidei</taxon>
        <taxon>Gobiidae</taxon>
        <taxon>Gobiinae</taxon>
        <taxon>Knipowitschia</taxon>
    </lineage>
</organism>
<dbReference type="PANTHER" id="PTHR23312">
    <property type="entry name" value="ARMC5 ARMADILLO REPEAT-CONTAINING -RELATED"/>
    <property type="match status" value="1"/>
</dbReference>
<feature type="compositionally biased region" description="Basic and acidic residues" evidence="2">
    <location>
        <begin position="695"/>
        <end position="767"/>
    </location>
</feature>
<feature type="compositionally biased region" description="Low complexity" evidence="2">
    <location>
        <begin position="172"/>
        <end position="182"/>
    </location>
</feature>
<feature type="compositionally biased region" description="Low complexity" evidence="2">
    <location>
        <begin position="526"/>
        <end position="539"/>
    </location>
</feature>
<feature type="domain" description="BTB" evidence="3">
    <location>
        <begin position="975"/>
        <end position="1044"/>
    </location>
</feature>
<dbReference type="GO" id="GO:0005829">
    <property type="term" value="C:cytosol"/>
    <property type="evidence" value="ECO:0007669"/>
    <property type="project" value="TreeGrafter"/>
</dbReference>
<evidence type="ECO:0000313" key="4">
    <source>
        <dbReference type="EMBL" id="CAL1587660.1"/>
    </source>
</evidence>
<dbReference type="InterPro" id="IPR055445">
    <property type="entry name" value="ARM_ARMC5"/>
</dbReference>
<sequence>MASVSGGDRKRAPSKEPELSLSWCISKLQRKPQKELERRARQAQWRALVAIRTQHIKGHRGSLSRFRMEGGLSSLLLLLKQSDCSSKTLDLGLSILANCCTERESCVQVRKLDGIRIIVDILRRQGTLLSVQNRAARALGNLAMDPQNSDLIHTAGAVPLLLSCISQALSPPSSGSSPSGHSALDTPPPSDSALSSPGLQCAQSCSRALLYLCDSAAHRLSLLSLGTVCSLAPLLAPPLPLPLRRAAVRALHELTRSCTAECARQLVRSGALEQLGALACGTGEEACGGGEVACGTGEEACGGREEQEVREAALKTLANLCAQGCLRPLVGSLGVIRRFCEEVKQDLLKSSLFLRALCLCCKEAVNRVKVKECGGLELLTWFLSEHQDHQLTRLAISACVDFVFDEVAMETLQEAGLVQVLVQRLVRACKDRSITPPADTARDCSTSFDFPAPEEKKGALCSSSFLSLRSWLLSEGLISSEGDLLESSSTTETDWSTLQLPTPPANNTAAAATTATTLITTTAATTSSAATSATGSSSPIPVPPSPLSSSTPKAASSSAPPAAKSPVSPSKFRLCSPQRRGSRERPPLLRLSIQTPPSASASRPPPYHPYHPEPWTAESPILLLLSRFSHVPDPAAALGSAAVLWGLLTYVSEHPDPSARCFRLLLRLSLNPNCLHALVRSGAAAMVQLRLCRGEREEPTQRPREGEEPTQRPREGEEPTQRPREGEEPTQRPREGEEPTQRPREGEEPKQRPREGDEPTQRPREGDEPTQCPREGEEPTQRPREGEEPTQRPREGEEPTQRPREGEEPTQRPREGEEPLQRPREGEDPTQSPHIRAKVRQLGLTLLSNLQLQCEGTFGAGVLSHLLLSGPESDRLNSALCLPLLTSNKSLLKKLLLDGGGLLLALQPLGGDTDWDQPPPPSPQCPLRALYLPLLATCLSALTALSAARICPDAPPSPDAKKPRPLPCCYEDCMHDVTFLLDNGETLSANRVAVSGEQSQYFRALLSGTFREANADVVRIRDVTAAELLPVLHQLHGCRLSSHYCALHLTTEEEARFLHSRLCAAMTGACRFLADGLRFDLEQLCVARLEALTQREVSDCVRSTGVCLNSKTRKRKCAGAALHCGDGRLWPQLPQIYCFSQRLQKD</sequence>
<dbReference type="PROSITE" id="PS50176">
    <property type="entry name" value="ARM_REPEAT"/>
    <property type="match status" value="1"/>
</dbReference>
<dbReference type="Proteomes" id="UP001497482">
    <property type="component" value="Chromosome 18"/>
</dbReference>
<reference evidence="4 5" key="1">
    <citation type="submission" date="2024-04" db="EMBL/GenBank/DDBJ databases">
        <authorList>
            <person name="Waldvogel A.-M."/>
            <person name="Schoenle A."/>
        </authorList>
    </citation>
    <scope>NUCLEOTIDE SEQUENCE [LARGE SCALE GENOMIC DNA]</scope>
</reference>
<dbReference type="InterPro" id="IPR016024">
    <property type="entry name" value="ARM-type_fold"/>
</dbReference>
<feature type="region of interest" description="Disordered" evidence="2">
    <location>
        <begin position="695"/>
        <end position="834"/>
    </location>
</feature>
<dbReference type="EMBL" id="OZ035840">
    <property type="protein sequence ID" value="CAL1587660.1"/>
    <property type="molecule type" value="Genomic_DNA"/>
</dbReference>
<dbReference type="GO" id="GO:0009653">
    <property type="term" value="P:anatomical structure morphogenesis"/>
    <property type="evidence" value="ECO:0007669"/>
    <property type="project" value="TreeGrafter"/>
</dbReference>
<dbReference type="AlphaFoldDB" id="A0AAV2KCI5"/>
<protein>
    <recommendedName>
        <fullName evidence="3">BTB domain-containing protein</fullName>
    </recommendedName>
</protein>
<evidence type="ECO:0000259" key="3">
    <source>
        <dbReference type="PROSITE" id="PS50097"/>
    </source>
</evidence>
<dbReference type="PANTHER" id="PTHR23312:SF8">
    <property type="entry name" value="ARMADILLO REPEAT-CONTAINING PROTEIN 5"/>
    <property type="match status" value="1"/>
</dbReference>
<dbReference type="PROSITE" id="PS50097">
    <property type="entry name" value="BTB"/>
    <property type="match status" value="1"/>
</dbReference>
<name>A0AAV2KCI5_KNICA</name>
<feature type="region of interest" description="Disordered" evidence="2">
    <location>
        <begin position="172"/>
        <end position="195"/>
    </location>
</feature>
<dbReference type="SUPFAM" id="SSF48371">
    <property type="entry name" value="ARM repeat"/>
    <property type="match status" value="1"/>
</dbReference>
<keyword evidence="5" id="KW-1185">Reference proteome</keyword>